<dbReference type="InterPro" id="IPR051000">
    <property type="entry name" value="Homeobox_DNA-bind_prot"/>
</dbReference>
<feature type="DNA-binding region" description="Homeobox" evidence="4">
    <location>
        <begin position="7"/>
        <end position="66"/>
    </location>
</feature>
<evidence type="ECO:0000256" key="1">
    <source>
        <dbReference type="ARBA" id="ARBA00004123"/>
    </source>
</evidence>
<feature type="compositionally biased region" description="Polar residues" evidence="6">
    <location>
        <begin position="153"/>
        <end position="168"/>
    </location>
</feature>
<gene>
    <name evidence="8" type="ORF">DAPPUDRAFT_221202</name>
</gene>
<name>E9FWY6_DAPPU</name>
<dbReference type="GO" id="GO:0005634">
    <property type="term" value="C:nucleus"/>
    <property type="evidence" value="ECO:0007669"/>
    <property type="project" value="UniProtKB-SubCell"/>
</dbReference>
<dbReference type="SMART" id="SM00389">
    <property type="entry name" value="HOX"/>
    <property type="match status" value="1"/>
</dbReference>
<keyword evidence="3 4" id="KW-0371">Homeobox</keyword>
<dbReference type="EMBL" id="GL732526">
    <property type="protein sequence ID" value="EFX88353.1"/>
    <property type="molecule type" value="Genomic_DNA"/>
</dbReference>
<dbReference type="GO" id="GO:0006357">
    <property type="term" value="P:regulation of transcription by RNA polymerase II"/>
    <property type="evidence" value="ECO:0000318"/>
    <property type="project" value="GO_Central"/>
</dbReference>
<evidence type="ECO:0000256" key="4">
    <source>
        <dbReference type="PROSITE-ProRule" id="PRU00108"/>
    </source>
</evidence>
<keyword evidence="4 5" id="KW-0539">Nucleus</keyword>
<evidence type="ECO:0000259" key="7">
    <source>
        <dbReference type="PROSITE" id="PS50071"/>
    </source>
</evidence>
<dbReference type="Gene3D" id="1.10.10.60">
    <property type="entry name" value="Homeodomain-like"/>
    <property type="match status" value="1"/>
</dbReference>
<evidence type="ECO:0000256" key="2">
    <source>
        <dbReference type="ARBA" id="ARBA00023125"/>
    </source>
</evidence>
<dbReference type="CDD" id="cd00086">
    <property type="entry name" value="homeodomain"/>
    <property type="match status" value="1"/>
</dbReference>
<feature type="compositionally biased region" description="Polar residues" evidence="6">
    <location>
        <begin position="132"/>
        <end position="143"/>
    </location>
</feature>
<dbReference type="PANTHER" id="PTHR24324:SF9">
    <property type="entry name" value="HOMEOBOX DOMAIN-CONTAINING PROTEIN"/>
    <property type="match status" value="1"/>
</dbReference>
<dbReference type="InParanoid" id="E9FWY6"/>
<evidence type="ECO:0000313" key="9">
    <source>
        <dbReference type="Proteomes" id="UP000000305"/>
    </source>
</evidence>
<organism evidence="8 9">
    <name type="scientific">Daphnia pulex</name>
    <name type="common">Water flea</name>
    <dbReference type="NCBI Taxonomy" id="6669"/>
    <lineage>
        <taxon>Eukaryota</taxon>
        <taxon>Metazoa</taxon>
        <taxon>Ecdysozoa</taxon>
        <taxon>Arthropoda</taxon>
        <taxon>Crustacea</taxon>
        <taxon>Branchiopoda</taxon>
        <taxon>Diplostraca</taxon>
        <taxon>Cladocera</taxon>
        <taxon>Anomopoda</taxon>
        <taxon>Daphniidae</taxon>
        <taxon>Daphnia</taxon>
    </lineage>
</organism>
<evidence type="ECO:0000313" key="8">
    <source>
        <dbReference type="EMBL" id="EFX88353.1"/>
    </source>
</evidence>
<dbReference type="PANTHER" id="PTHR24324">
    <property type="entry name" value="HOMEOBOX PROTEIN HHEX"/>
    <property type="match status" value="1"/>
</dbReference>
<dbReference type="Proteomes" id="UP000000305">
    <property type="component" value="Unassembled WGS sequence"/>
</dbReference>
<dbReference type="AlphaFoldDB" id="E9FWY6"/>
<evidence type="ECO:0000256" key="6">
    <source>
        <dbReference type="SAM" id="MobiDB-lite"/>
    </source>
</evidence>
<dbReference type="KEGG" id="dpx:DAPPUDRAFT_221202"/>
<dbReference type="PROSITE" id="PS50071">
    <property type="entry name" value="HOMEOBOX_2"/>
    <property type="match status" value="1"/>
</dbReference>
<dbReference type="HOGENOM" id="CLU_892147_0_0_1"/>
<evidence type="ECO:0000256" key="3">
    <source>
        <dbReference type="ARBA" id="ARBA00023155"/>
    </source>
</evidence>
<dbReference type="GO" id="GO:0000978">
    <property type="term" value="F:RNA polymerase II cis-regulatory region sequence-specific DNA binding"/>
    <property type="evidence" value="ECO:0000318"/>
    <property type="project" value="GO_Central"/>
</dbReference>
<feature type="domain" description="Homeobox" evidence="7">
    <location>
        <begin position="5"/>
        <end position="65"/>
    </location>
</feature>
<sequence>MNKNSQRRSPQRRLSYEVVNWLKQLYAINPYPDRFQIGAMALHCKIESSRVQNWFSNRRTSDSRRGILCRQCRYFKSPLVSEELHRLYPFSRHCVIMLSMPQFYFPQNLVNVTGLPMTTDPPRPPTAEVDYNGNNNPQIGSKHSIQDPFPVQPSENPFQTPNYDSQIPYNQITDSCQQQLPQLEPISHQQHASPKEQNFRQREEHTELDNAYEIAINEIGSYSSNATYDGRQTCPPWAWSQSTSIASHNWMQNSAAATLAPIKLEGQEFAQQHCPDLNIEIYGEDYSGIVYPDYMDFPNFSLPVSNVNLQTF</sequence>
<keyword evidence="9" id="KW-1185">Reference proteome</keyword>
<dbReference type="InterPro" id="IPR009057">
    <property type="entry name" value="Homeodomain-like_sf"/>
</dbReference>
<proteinExistence type="predicted"/>
<dbReference type="GO" id="GO:0030154">
    <property type="term" value="P:cell differentiation"/>
    <property type="evidence" value="ECO:0000318"/>
    <property type="project" value="GO_Central"/>
</dbReference>
<accession>E9FWY6</accession>
<keyword evidence="2 4" id="KW-0238">DNA-binding</keyword>
<dbReference type="InterPro" id="IPR001356">
    <property type="entry name" value="HD"/>
</dbReference>
<dbReference type="SUPFAM" id="SSF46689">
    <property type="entry name" value="Homeodomain-like"/>
    <property type="match status" value="1"/>
</dbReference>
<evidence type="ECO:0000256" key="5">
    <source>
        <dbReference type="RuleBase" id="RU000682"/>
    </source>
</evidence>
<reference evidence="8 9" key="1">
    <citation type="journal article" date="2011" name="Science">
        <title>The ecoresponsive genome of Daphnia pulex.</title>
        <authorList>
            <person name="Colbourne J.K."/>
            <person name="Pfrender M.E."/>
            <person name="Gilbert D."/>
            <person name="Thomas W.K."/>
            <person name="Tucker A."/>
            <person name="Oakley T.H."/>
            <person name="Tokishita S."/>
            <person name="Aerts A."/>
            <person name="Arnold G.J."/>
            <person name="Basu M.K."/>
            <person name="Bauer D.J."/>
            <person name="Caceres C.E."/>
            <person name="Carmel L."/>
            <person name="Casola C."/>
            <person name="Choi J.H."/>
            <person name="Detter J.C."/>
            <person name="Dong Q."/>
            <person name="Dusheyko S."/>
            <person name="Eads B.D."/>
            <person name="Frohlich T."/>
            <person name="Geiler-Samerotte K.A."/>
            <person name="Gerlach D."/>
            <person name="Hatcher P."/>
            <person name="Jogdeo S."/>
            <person name="Krijgsveld J."/>
            <person name="Kriventseva E.V."/>
            <person name="Kultz D."/>
            <person name="Laforsch C."/>
            <person name="Lindquist E."/>
            <person name="Lopez J."/>
            <person name="Manak J.R."/>
            <person name="Muller J."/>
            <person name="Pangilinan J."/>
            <person name="Patwardhan R.P."/>
            <person name="Pitluck S."/>
            <person name="Pritham E.J."/>
            <person name="Rechtsteiner A."/>
            <person name="Rho M."/>
            <person name="Rogozin I.B."/>
            <person name="Sakarya O."/>
            <person name="Salamov A."/>
            <person name="Schaack S."/>
            <person name="Shapiro H."/>
            <person name="Shiga Y."/>
            <person name="Skalitzky C."/>
            <person name="Smith Z."/>
            <person name="Souvorov A."/>
            <person name="Sung W."/>
            <person name="Tang Z."/>
            <person name="Tsuchiya D."/>
            <person name="Tu H."/>
            <person name="Vos H."/>
            <person name="Wang M."/>
            <person name="Wolf Y.I."/>
            <person name="Yamagata H."/>
            <person name="Yamada T."/>
            <person name="Ye Y."/>
            <person name="Shaw J.R."/>
            <person name="Andrews J."/>
            <person name="Crease T.J."/>
            <person name="Tang H."/>
            <person name="Lucas S.M."/>
            <person name="Robertson H.M."/>
            <person name="Bork P."/>
            <person name="Koonin E.V."/>
            <person name="Zdobnov E.M."/>
            <person name="Grigoriev I.V."/>
            <person name="Lynch M."/>
            <person name="Boore J.L."/>
        </authorList>
    </citation>
    <scope>NUCLEOTIDE SEQUENCE [LARGE SCALE GENOMIC DNA]</scope>
</reference>
<protein>
    <recommendedName>
        <fullName evidence="7">Homeobox domain-containing protein</fullName>
    </recommendedName>
</protein>
<dbReference type="OrthoDB" id="6331676at2759"/>
<dbReference type="Pfam" id="PF00046">
    <property type="entry name" value="Homeodomain"/>
    <property type="match status" value="1"/>
</dbReference>
<feature type="region of interest" description="Disordered" evidence="6">
    <location>
        <begin position="123"/>
        <end position="168"/>
    </location>
</feature>
<comment type="subcellular location">
    <subcellularLocation>
        <location evidence="1 4 5">Nucleus</location>
    </subcellularLocation>
</comment>